<dbReference type="AlphaFoldDB" id="A0A4R6T720"/>
<protein>
    <submittedName>
        <fullName evidence="1">Uncharacterized protein</fullName>
    </submittedName>
</protein>
<reference evidence="1 2" key="1">
    <citation type="submission" date="2019-03" db="EMBL/GenBank/DDBJ databases">
        <title>Genomic Encyclopedia of Type Strains, Phase III (KMG-III): the genomes of soil and plant-associated and newly described type strains.</title>
        <authorList>
            <person name="Whitman W."/>
        </authorList>
    </citation>
    <scope>NUCLEOTIDE SEQUENCE [LARGE SCALE GENOMIC DNA]</scope>
    <source>
        <strain evidence="1 2">CECT 8446</strain>
    </source>
</reference>
<dbReference type="EMBL" id="SNYF01000007">
    <property type="protein sequence ID" value="TDQ16441.1"/>
    <property type="molecule type" value="Genomic_DNA"/>
</dbReference>
<comment type="caution">
    <text evidence="1">The sequence shown here is derived from an EMBL/GenBank/DDBJ whole genome shotgun (WGS) entry which is preliminary data.</text>
</comment>
<keyword evidence="2" id="KW-1185">Reference proteome</keyword>
<evidence type="ECO:0000313" key="1">
    <source>
        <dbReference type="EMBL" id="TDQ16441.1"/>
    </source>
</evidence>
<accession>A0A4R6T720</accession>
<gene>
    <name evidence="1" type="ORF">DFQ04_2559</name>
</gene>
<evidence type="ECO:0000313" key="2">
    <source>
        <dbReference type="Proteomes" id="UP000294535"/>
    </source>
</evidence>
<name>A0A4R6T720_9BACT</name>
<sequence length="44" mass="5125">MPEEAILLQKISGIIYEIDLVLSFFQKSTHLEKEDFELIFPEGL</sequence>
<dbReference type="Proteomes" id="UP000294535">
    <property type="component" value="Unassembled WGS sequence"/>
</dbReference>
<proteinExistence type="predicted"/>
<organism evidence="1 2">
    <name type="scientific">Algoriphagus boseongensis</name>
    <dbReference type="NCBI Taxonomy" id="1442587"/>
    <lineage>
        <taxon>Bacteria</taxon>
        <taxon>Pseudomonadati</taxon>
        <taxon>Bacteroidota</taxon>
        <taxon>Cytophagia</taxon>
        <taxon>Cytophagales</taxon>
        <taxon>Cyclobacteriaceae</taxon>
        <taxon>Algoriphagus</taxon>
    </lineage>
</organism>